<dbReference type="EMBL" id="OZ020108">
    <property type="protein sequence ID" value="CAK9260205.1"/>
    <property type="molecule type" value="Genomic_DNA"/>
</dbReference>
<keyword evidence="1" id="KW-1133">Transmembrane helix</keyword>
<organism evidence="2 3">
    <name type="scientific">Sphagnum jensenii</name>
    <dbReference type="NCBI Taxonomy" id="128206"/>
    <lineage>
        <taxon>Eukaryota</taxon>
        <taxon>Viridiplantae</taxon>
        <taxon>Streptophyta</taxon>
        <taxon>Embryophyta</taxon>
        <taxon>Bryophyta</taxon>
        <taxon>Sphagnophytina</taxon>
        <taxon>Sphagnopsida</taxon>
        <taxon>Sphagnales</taxon>
        <taxon>Sphagnaceae</taxon>
        <taxon>Sphagnum</taxon>
    </lineage>
</organism>
<protein>
    <submittedName>
        <fullName evidence="2">Uncharacterized protein</fullName>
    </submittedName>
</protein>
<reference evidence="2" key="1">
    <citation type="submission" date="2024-02" db="EMBL/GenBank/DDBJ databases">
        <authorList>
            <consortium name="ELIXIR-Norway"/>
            <consortium name="Elixir Norway"/>
        </authorList>
    </citation>
    <scope>NUCLEOTIDE SEQUENCE</scope>
</reference>
<gene>
    <name evidence="2" type="ORF">CSSPJE1EN1_LOCUS5683</name>
</gene>
<accession>A0ABP0W4F5</accession>
<sequence length="70" mass="7977">MTCIEKVFELRVQMIEQRNTFNFNDPPLPHIPNESITRLVGTCSSKWVTYNNGVIVCVLLLGGICSLFIY</sequence>
<feature type="transmembrane region" description="Helical" evidence="1">
    <location>
        <begin position="47"/>
        <end position="69"/>
    </location>
</feature>
<evidence type="ECO:0000313" key="2">
    <source>
        <dbReference type="EMBL" id="CAK9260205.1"/>
    </source>
</evidence>
<keyword evidence="1" id="KW-0812">Transmembrane</keyword>
<keyword evidence="3" id="KW-1185">Reference proteome</keyword>
<keyword evidence="1" id="KW-0472">Membrane</keyword>
<proteinExistence type="predicted"/>
<evidence type="ECO:0000313" key="3">
    <source>
        <dbReference type="Proteomes" id="UP001497444"/>
    </source>
</evidence>
<evidence type="ECO:0000256" key="1">
    <source>
        <dbReference type="SAM" id="Phobius"/>
    </source>
</evidence>
<name>A0ABP0W4F5_9BRYO</name>
<dbReference type="Proteomes" id="UP001497444">
    <property type="component" value="Chromosome 13"/>
</dbReference>